<keyword evidence="5" id="KW-0597">Phosphoprotein</keyword>
<evidence type="ECO:0000256" key="6">
    <source>
        <dbReference type="ARBA" id="ARBA00022679"/>
    </source>
</evidence>
<dbReference type="Pfam" id="PF00672">
    <property type="entry name" value="HAMP"/>
    <property type="match status" value="1"/>
</dbReference>
<dbReference type="Gene3D" id="1.10.287.130">
    <property type="match status" value="1"/>
</dbReference>
<dbReference type="SUPFAM" id="SSF55874">
    <property type="entry name" value="ATPase domain of HSP90 chaperone/DNA topoisomerase II/histidine kinase"/>
    <property type="match status" value="1"/>
</dbReference>
<dbReference type="EC" id="2.7.13.3" evidence="3"/>
<dbReference type="AlphaFoldDB" id="A0A2C6WI19"/>
<keyword evidence="9" id="KW-0067">ATP-binding</keyword>
<keyword evidence="18" id="KW-1185">Reference proteome</keyword>
<dbReference type="SMART" id="SM00387">
    <property type="entry name" value="HATPase_c"/>
    <property type="match status" value="1"/>
</dbReference>
<dbReference type="Proteomes" id="UP000223828">
    <property type="component" value="Unassembled WGS sequence"/>
</dbReference>
<keyword evidence="7" id="KW-0547">Nucleotide-binding</keyword>
<dbReference type="InterPro" id="IPR003661">
    <property type="entry name" value="HisK_dim/P_dom"/>
</dbReference>
<dbReference type="EMBL" id="MRZN01000025">
    <property type="protein sequence ID" value="PHK48760.1"/>
    <property type="molecule type" value="Genomic_DNA"/>
</dbReference>
<dbReference type="PROSITE" id="PS50109">
    <property type="entry name" value="HIS_KIN"/>
    <property type="match status" value="1"/>
</dbReference>
<sequence>MTIRKQLIYSFIGSLCITTILVFTLYKMMWFDAHQTILLTLSSFIASLMTMTIALFFSVPTIHKIEKLNRQTYQIAKGNYQVDDLNIHSPKELKELSDSFNKMTSRIDAQMNTIKSEQEEKLAMIQNLAHDLKTPLSSIKSYSEGLRDDMIHTENAQQDAYQVLIKQADRLNQMFDDLTDVMSLNNKRQKTKLNIDQLLMPILEAYQQIIVTENRQFEVNIPQNIQAFNQDQNALERIITNFIDNALKFSNPNSIITIDVYEKEQGILAISVKDEGIGIEETHLKYIFNRTYRVENSRNQETGGSGLGLFIAASLAEQIGATIEVHSKITKGTTVTLSFPMD</sequence>
<dbReference type="RefSeq" id="WP_099091189.1">
    <property type="nucleotide sequence ID" value="NZ_CP093217.1"/>
</dbReference>
<gene>
    <name evidence="15" type="ORF">BTJ66_12045</name>
    <name evidence="16" type="ORF">MNY58_00795</name>
</gene>
<dbReference type="InterPro" id="IPR036097">
    <property type="entry name" value="HisK_dim/P_sf"/>
</dbReference>
<evidence type="ECO:0000259" key="14">
    <source>
        <dbReference type="PROSITE" id="PS50885"/>
    </source>
</evidence>
<evidence type="ECO:0000256" key="11">
    <source>
        <dbReference type="ARBA" id="ARBA00023136"/>
    </source>
</evidence>
<comment type="catalytic activity">
    <reaction evidence="1">
        <text>ATP + protein L-histidine = ADP + protein N-phospho-L-histidine.</text>
        <dbReference type="EC" id="2.7.13.3"/>
    </reaction>
</comment>
<dbReference type="OrthoDB" id="335833at2"/>
<comment type="subcellular location">
    <subcellularLocation>
        <location evidence="2">Cell membrane</location>
        <topology evidence="2">Multi-pass membrane protein</topology>
    </subcellularLocation>
</comment>
<keyword evidence="12" id="KW-1133">Transmembrane helix</keyword>
<protein>
    <recommendedName>
        <fullName evidence="3">histidine kinase</fullName>
        <ecNumber evidence="3">2.7.13.3</ecNumber>
    </recommendedName>
</protein>
<dbReference type="EMBL" id="CP093217">
    <property type="protein sequence ID" value="UQW81684.1"/>
    <property type="molecule type" value="Genomic_DNA"/>
</dbReference>
<dbReference type="SUPFAM" id="SSF158472">
    <property type="entry name" value="HAMP domain-like"/>
    <property type="match status" value="1"/>
</dbReference>
<evidence type="ECO:0000256" key="7">
    <source>
        <dbReference type="ARBA" id="ARBA00022741"/>
    </source>
</evidence>
<dbReference type="Gene3D" id="6.10.340.10">
    <property type="match status" value="1"/>
</dbReference>
<accession>A0A2C6WI19</accession>
<evidence type="ECO:0000313" key="15">
    <source>
        <dbReference type="EMBL" id="PHK48760.1"/>
    </source>
</evidence>
<dbReference type="PANTHER" id="PTHR45453:SF1">
    <property type="entry name" value="PHOSPHATE REGULON SENSOR PROTEIN PHOR"/>
    <property type="match status" value="1"/>
</dbReference>
<dbReference type="PRINTS" id="PR00344">
    <property type="entry name" value="BCTRLSENSOR"/>
</dbReference>
<dbReference type="GO" id="GO:0005886">
    <property type="term" value="C:plasma membrane"/>
    <property type="evidence" value="ECO:0007669"/>
    <property type="project" value="UniProtKB-SubCell"/>
</dbReference>
<dbReference type="InterPro" id="IPR004358">
    <property type="entry name" value="Sig_transdc_His_kin-like_C"/>
</dbReference>
<reference evidence="17" key="2">
    <citation type="submission" date="2017-10" db="EMBL/GenBank/DDBJ databases">
        <title>Staphylococcus edaphicus sp. nov., isolated in Antarctica, harbouring mecC gene and genomic islands essential in adaptation to extreme environment.</title>
        <authorList>
            <person name="Pantucek R."/>
            <person name="Sedlacek I."/>
            <person name="Indrakova A."/>
            <person name="Vrbovska V."/>
            <person name="Maslanova I."/>
            <person name="Kovarovic V."/>
            <person name="Svec P."/>
            <person name="Kralova S."/>
            <person name="Kristofova L."/>
            <person name="Keklakova J."/>
            <person name="Petras P."/>
            <person name="Doskar J."/>
        </authorList>
    </citation>
    <scope>NUCLEOTIDE SEQUENCE [LARGE SCALE GENOMIC DNA]</scope>
    <source>
        <strain evidence="17">CCM 5085</strain>
    </source>
</reference>
<organism evidence="15 17">
    <name type="scientific">Staphylococcus edaphicus</name>
    <dbReference type="NCBI Taxonomy" id="1955013"/>
    <lineage>
        <taxon>Bacteria</taxon>
        <taxon>Bacillati</taxon>
        <taxon>Bacillota</taxon>
        <taxon>Bacilli</taxon>
        <taxon>Bacillales</taxon>
        <taxon>Staphylococcaceae</taxon>
        <taxon>Staphylococcus</taxon>
    </lineage>
</organism>
<dbReference type="SUPFAM" id="SSF47384">
    <property type="entry name" value="Homodimeric domain of signal transducing histidine kinase"/>
    <property type="match status" value="1"/>
</dbReference>
<dbReference type="InterPro" id="IPR003594">
    <property type="entry name" value="HATPase_dom"/>
</dbReference>
<dbReference type="Proteomes" id="UP001056588">
    <property type="component" value="Chromosome"/>
</dbReference>
<evidence type="ECO:0000256" key="1">
    <source>
        <dbReference type="ARBA" id="ARBA00000085"/>
    </source>
</evidence>
<evidence type="ECO:0000259" key="13">
    <source>
        <dbReference type="PROSITE" id="PS50109"/>
    </source>
</evidence>
<evidence type="ECO:0000313" key="17">
    <source>
        <dbReference type="Proteomes" id="UP000223828"/>
    </source>
</evidence>
<dbReference type="InterPro" id="IPR050351">
    <property type="entry name" value="BphY/WalK/GraS-like"/>
</dbReference>
<dbReference type="GO" id="GO:0005524">
    <property type="term" value="F:ATP binding"/>
    <property type="evidence" value="ECO:0007669"/>
    <property type="project" value="UniProtKB-KW"/>
</dbReference>
<feature type="domain" description="HAMP" evidence="14">
    <location>
        <begin position="65"/>
        <end position="112"/>
    </location>
</feature>
<evidence type="ECO:0000256" key="5">
    <source>
        <dbReference type="ARBA" id="ARBA00022553"/>
    </source>
</evidence>
<keyword evidence="6" id="KW-0808">Transferase</keyword>
<dbReference type="InterPro" id="IPR003660">
    <property type="entry name" value="HAMP_dom"/>
</dbReference>
<dbReference type="FunFam" id="3.30.565.10:FF:000006">
    <property type="entry name" value="Sensor histidine kinase WalK"/>
    <property type="match status" value="1"/>
</dbReference>
<keyword evidence="4" id="KW-1003">Cell membrane</keyword>
<feature type="domain" description="Histidine kinase" evidence="13">
    <location>
        <begin position="127"/>
        <end position="342"/>
    </location>
</feature>
<keyword evidence="8 15" id="KW-0418">Kinase</keyword>
<dbReference type="CDD" id="cd06225">
    <property type="entry name" value="HAMP"/>
    <property type="match status" value="1"/>
</dbReference>
<reference evidence="16" key="4">
    <citation type="submission" date="2022-03" db="EMBL/GenBank/DDBJ databases">
        <title>Complete Genome Sequence of Staphylococcus edaphicus strain CCM 8731.</title>
        <authorList>
            <person name="Rimmer C.O."/>
            <person name="Thomas J.C."/>
        </authorList>
    </citation>
    <scope>NUCLEOTIDE SEQUENCE</scope>
    <source>
        <strain evidence="16">CCM 8731</strain>
    </source>
</reference>
<evidence type="ECO:0000313" key="18">
    <source>
        <dbReference type="Proteomes" id="UP001056588"/>
    </source>
</evidence>
<feature type="transmembrane region" description="Helical" evidence="12">
    <location>
        <begin position="38"/>
        <end position="59"/>
    </location>
</feature>
<dbReference type="CDD" id="cd00082">
    <property type="entry name" value="HisKA"/>
    <property type="match status" value="1"/>
</dbReference>
<dbReference type="GO" id="GO:0004721">
    <property type="term" value="F:phosphoprotein phosphatase activity"/>
    <property type="evidence" value="ECO:0007669"/>
    <property type="project" value="TreeGrafter"/>
</dbReference>
<evidence type="ECO:0000256" key="9">
    <source>
        <dbReference type="ARBA" id="ARBA00022840"/>
    </source>
</evidence>
<keyword evidence="12" id="KW-0812">Transmembrane</keyword>
<dbReference type="PROSITE" id="PS50885">
    <property type="entry name" value="HAMP"/>
    <property type="match status" value="1"/>
</dbReference>
<evidence type="ECO:0000313" key="16">
    <source>
        <dbReference type="EMBL" id="UQW81684.1"/>
    </source>
</evidence>
<evidence type="ECO:0000256" key="3">
    <source>
        <dbReference type="ARBA" id="ARBA00012438"/>
    </source>
</evidence>
<dbReference type="SMART" id="SM00388">
    <property type="entry name" value="HisKA"/>
    <property type="match status" value="1"/>
</dbReference>
<reference evidence="15" key="3">
    <citation type="submission" date="2017-10" db="EMBL/GenBank/DDBJ databases">
        <authorList>
            <person name="Vrbovska V."/>
            <person name="Kovarovic V."/>
            <person name="Indrakova A."/>
        </authorList>
    </citation>
    <scope>NUCLEOTIDE SEQUENCE</scope>
    <source>
        <strain evidence="15">CCM 8730</strain>
    </source>
</reference>
<dbReference type="Pfam" id="PF02518">
    <property type="entry name" value="HATPase_c"/>
    <property type="match status" value="1"/>
</dbReference>
<proteinExistence type="predicted"/>
<dbReference type="PANTHER" id="PTHR45453">
    <property type="entry name" value="PHOSPHATE REGULON SENSOR PROTEIN PHOR"/>
    <property type="match status" value="1"/>
</dbReference>
<dbReference type="Pfam" id="PF00512">
    <property type="entry name" value="HisKA"/>
    <property type="match status" value="1"/>
</dbReference>
<evidence type="ECO:0000256" key="10">
    <source>
        <dbReference type="ARBA" id="ARBA00023012"/>
    </source>
</evidence>
<dbReference type="Gene3D" id="3.30.565.10">
    <property type="entry name" value="Histidine kinase-like ATPase, C-terminal domain"/>
    <property type="match status" value="1"/>
</dbReference>
<evidence type="ECO:0000256" key="8">
    <source>
        <dbReference type="ARBA" id="ARBA00022777"/>
    </source>
</evidence>
<keyword evidence="11 12" id="KW-0472">Membrane</keyword>
<name>A0A2C6WI19_9STAP</name>
<keyword evidence="10" id="KW-0902">Two-component regulatory system</keyword>
<reference evidence="15" key="1">
    <citation type="journal article" date="2017" name="Appl. Environ. Microbiol.">
        <title>Staphylococcus edaphicus sp. nov., isolated in Antarctica, harbours mecC gene and genomic islands with suspected role in adaptation to extreme environment.</title>
        <authorList>
            <person name="Pantucek R."/>
            <person name="Sedlacek I."/>
            <person name="Indrakova A."/>
            <person name="Vrbovska V."/>
            <person name="Maslanova I."/>
            <person name="Kovarovic V."/>
            <person name="Svec P."/>
            <person name="Kralova S."/>
            <person name="Kristofova L."/>
            <person name="Keklakova J."/>
            <person name="Petras P."/>
            <person name="Doskar J."/>
        </authorList>
    </citation>
    <scope>NUCLEOTIDE SEQUENCE</scope>
    <source>
        <strain evidence="15">CCM 8730</strain>
    </source>
</reference>
<evidence type="ECO:0000256" key="12">
    <source>
        <dbReference type="SAM" id="Phobius"/>
    </source>
</evidence>
<dbReference type="GO" id="GO:0016036">
    <property type="term" value="P:cellular response to phosphate starvation"/>
    <property type="evidence" value="ECO:0007669"/>
    <property type="project" value="TreeGrafter"/>
</dbReference>
<evidence type="ECO:0000256" key="4">
    <source>
        <dbReference type="ARBA" id="ARBA00022475"/>
    </source>
</evidence>
<evidence type="ECO:0000256" key="2">
    <source>
        <dbReference type="ARBA" id="ARBA00004651"/>
    </source>
</evidence>
<dbReference type="InterPro" id="IPR005467">
    <property type="entry name" value="His_kinase_dom"/>
</dbReference>
<dbReference type="InterPro" id="IPR036890">
    <property type="entry name" value="HATPase_C_sf"/>
</dbReference>
<feature type="transmembrane region" description="Helical" evidence="12">
    <location>
        <begin position="7"/>
        <end position="26"/>
    </location>
</feature>
<dbReference type="GO" id="GO:0000155">
    <property type="term" value="F:phosphorelay sensor kinase activity"/>
    <property type="evidence" value="ECO:0007669"/>
    <property type="project" value="InterPro"/>
</dbReference>